<protein>
    <submittedName>
        <fullName evidence="2">Uncharacterized protein</fullName>
    </submittedName>
</protein>
<dbReference type="AlphaFoldDB" id="A0A2L0FAN0"/>
<sequence length="133" mass="14326">MPRPEDAARKNIDDALTTAGWAVQDRRTMNLDAARGVAVREFPLKRGHGFADYLLYVDGEAVGVIEAKEVGTTLTGVEGQTEKYSVGLPAFCRRRCGPYRSFTSPPASRRRSPAASIPTRAAAACSTSTSPRP</sequence>
<dbReference type="Proteomes" id="UP000238348">
    <property type="component" value="Chromosome"/>
</dbReference>
<organism evidence="2 3">
    <name type="scientific">Sorangium cellulosum</name>
    <name type="common">Polyangium cellulosum</name>
    <dbReference type="NCBI Taxonomy" id="56"/>
    <lineage>
        <taxon>Bacteria</taxon>
        <taxon>Pseudomonadati</taxon>
        <taxon>Myxococcota</taxon>
        <taxon>Polyangia</taxon>
        <taxon>Polyangiales</taxon>
        <taxon>Polyangiaceae</taxon>
        <taxon>Sorangium</taxon>
    </lineage>
</organism>
<evidence type="ECO:0000313" key="2">
    <source>
        <dbReference type="EMBL" id="AUX48532.1"/>
    </source>
</evidence>
<reference evidence="2 3" key="1">
    <citation type="submission" date="2015-09" db="EMBL/GenBank/DDBJ databases">
        <title>Sorangium comparison.</title>
        <authorList>
            <person name="Zaburannyi N."/>
            <person name="Bunk B."/>
            <person name="Overmann J."/>
            <person name="Mueller R."/>
        </authorList>
    </citation>
    <scope>NUCLEOTIDE SEQUENCE [LARGE SCALE GENOMIC DNA]</scope>
    <source>
        <strain evidence="2 3">So ce26</strain>
    </source>
</reference>
<evidence type="ECO:0000313" key="3">
    <source>
        <dbReference type="Proteomes" id="UP000238348"/>
    </source>
</evidence>
<feature type="compositionally biased region" description="Low complexity" evidence="1">
    <location>
        <begin position="113"/>
        <end position="133"/>
    </location>
</feature>
<accession>A0A2L0FAN0</accession>
<proteinExistence type="predicted"/>
<dbReference type="RefSeq" id="WP_199789514.1">
    <property type="nucleotide sequence ID" value="NZ_CP012673.1"/>
</dbReference>
<evidence type="ECO:0000256" key="1">
    <source>
        <dbReference type="SAM" id="MobiDB-lite"/>
    </source>
</evidence>
<name>A0A2L0FAN0_SORCE</name>
<feature type="region of interest" description="Disordered" evidence="1">
    <location>
        <begin position="99"/>
        <end position="133"/>
    </location>
</feature>
<dbReference type="Gene3D" id="3.90.1570.30">
    <property type="match status" value="1"/>
</dbReference>
<dbReference type="EMBL" id="CP012673">
    <property type="protein sequence ID" value="AUX48532.1"/>
    <property type="molecule type" value="Genomic_DNA"/>
</dbReference>
<gene>
    <name evidence="2" type="ORF">SOCE26_100700</name>
</gene>